<dbReference type="Pfam" id="PF13088">
    <property type="entry name" value="BNR_2"/>
    <property type="match status" value="1"/>
</dbReference>
<name>A0A854D2B4_ACTNA</name>
<dbReference type="GO" id="GO:0005737">
    <property type="term" value="C:cytoplasm"/>
    <property type="evidence" value="ECO:0007669"/>
    <property type="project" value="TreeGrafter"/>
</dbReference>
<evidence type="ECO:0000256" key="1">
    <source>
        <dbReference type="ARBA" id="ARBA00000427"/>
    </source>
</evidence>
<dbReference type="EMBL" id="MSRR01000035">
    <property type="protein sequence ID" value="OMG31728.1"/>
    <property type="molecule type" value="Genomic_DNA"/>
</dbReference>
<evidence type="ECO:0000259" key="4">
    <source>
        <dbReference type="Pfam" id="PF13088"/>
    </source>
</evidence>
<protein>
    <recommendedName>
        <fullName evidence="3">exo-alpha-sialidase</fullName>
        <ecNumber evidence="3">3.2.1.18</ecNumber>
    </recommendedName>
</protein>
<dbReference type="InterPro" id="IPR013320">
    <property type="entry name" value="ConA-like_dom_sf"/>
</dbReference>
<dbReference type="GO" id="GO:0004308">
    <property type="term" value="F:exo-alpha-sialidase activity"/>
    <property type="evidence" value="ECO:0007669"/>
    <property type="project" value="UniProtKB-EC"/>
</dbReference>
<dbReference type="GO" id="GO:0016020">
    <property type="term" value="C:membrane"/>
    <property type="evidence" value="ECO:0007669"/>
    <property type="project" value="TreeGrafter"/>
</dbReference>
<dbReference type="RefSeq" id="WP_003783167.1">
    <property type="nucleotide sequence ID" value="NZ_CP066049.1"/>
</dbReference>
<dbReference type="GO" id="GO:0009313">
    <property type="term" value="P:oligosaccharide catabolic process"/>
    <property type="evidence" value="ECO:0007669"/>
    <property type="project" value="TreeGrafter"/>
</dbReference>
<gene>
    <name evidence="5" type="ORF">BKH33_13020</name>
</gene>
<dbReference type="InterPro" id="IPR036278">
    <property type="entry name" value="Sialidase_sf"/>
</dbReference>
<dbReference type="SUPFAM" id="SSF49899">
    <property type="entry name" value="Concanavalin A-like lectins/glucanases"/>
    <property type="match status" value="2"/>
</dbReference>
<dbReference type="Gene3D" id="2.60.120.200">
    <property type="match status" value="2"/>
</dbReference>
<proteinExistence type="inferred from homology"/>
<feature type="domain" description="Sialidase" evidence="4">
    <location>
        <begin position="508"/>
        <end position="732"/>
    </location>
</feature>
<dbReference type="GO" id="GO:0006689">
    <property type="term" value="P:ganglioside catabolic process"/>
    <property type="evidence" value="ECO:0007669"/>
    <property type="project" value="TreeGrafter"/>
</dbReference>
<sequence>MIGSVCTALRLNKEILEAETGSISCEFRSRSDGNLFALRGADGAGLDLRIAGSSLVYEATVPDKWNKLEAEDARSLDDGRWHSAVVTVSPTGTRLYLDGYQVFCGTTTAFLKDLPGLTQAVVGQGDSPEVVAFTVHPRVLTAREVLALSRRAEPLVEVAANRLSPHDVARFADARHGSFWLRFRVRGRMQQGALLAAGGLGREQLAVTVGPEGIAYTGVTTAGERREVTAAGTWSDGGWHEVVVAVGHGSVDLYVDGFRETHAPGEFFLGDVEGLDEIVVGQDCEGVRLSGEVQRAGLYDYALSDSQIKRLYEVEPIETDALFDRGYCGSASYRIPSLLTLTSGTVLAGADQRVSNANDSPNDINFVVRRSLDAGRSWEPASTVIDCPGIGEDASSVIDSCMVQDPHTGRVHVLIDHFPGGIGQPNCWASTGFDEQGRRLLRDLDDARYVVDPDGAVTTIGGRDTEFRVMDDGTVLRDGNPAGNIELAPGADPAESLLAIPTSYLQIAHSDDDGVTWSKPRDLNPQLKQPWMRFLGTCPGNGIALRNGPHAGRLVVPLYFNNDQNWLAMCATVAYSDDHGETWQLGRSPNEGRQTPEGELDPQTFVDETWSLHEAAVVERRDGVLLLFMRNQHPRGRVAVSESHDAGQTWGAIRFDKELPEIWCQPNAISLPSTEGEDRIVFANASLMLPFRGCGVIRLSLDGGRTWKYSRTLNPGHHVYQCMCVLPDGRIGILWENECQGLYFSRLPLSWFSDVVETVDPRQAEEQASLS</sequence>
<dbReference type="PANTHER" id="PTHR10628">
    <property type="entry name" value="SIALIDASE"/>
    <property type="match status" value="1"/>
</dbReference>
<evidence type="ECO:0000313" key="5">
    <source>
        <dbReference type="EMBL" id="OMG31728.1"/>
    </source>
</evidence>
<dbReference type="InterPro" id="IPR011040">
    <property type="entry name" value="Sialidase"/>
</dbReference>
<dbReference type="PANTHER" id="PTHR10628:SF30">
    <property type="entry name" value="EXO-ALPHA-SIALIDASE"/>
    <property type="match status" value="1"/>
</dbReference>
<evidence type="ECO:0000313" key="6">
    <source>
        <dbReference type="Proteomes" id="UP000187035"/>
    </source>
</evidence>
<dbReference type="AlphaFoldDB" id="A0A854D2B4"/>
<comment type="similarity">
    <text evidence="2">Belongs to the glycosyl hydrolase 33 family.</text>
</comment>
<dbReference type="SUPFAM" id="SSF50939">
    <property type="entry name" value="Sialidases"/>
    <property type="match status" value="1"/>
</dbReference>
<dbReference type="Gene3D" id="2.120.10.10">
    <property type="match status" value="1"/>
</dbReference>
<accession>A0A854D2B4</accession>
<dbReference type="Proteomes" id="UP000187035">
    <property type="component" value="Unassembled WGS sequence"/>
</dbReference>
<dbReference type="CDD" id="cd15482">
    <property type="entry name" value="Sialidase_non-viral"/>
    <property type="match status" value="1"/>
</dbReference>
<dbReference type="Pfam" id="PF13385">
    <property type="entry name" value="Laminin_G_3"/>
    <property type="match status" value="1"/>
</dbReference>
<evidence type="ECO:0000256" key="2">
    <source>
        <dbReference type="ARBA" id="ARBA00009348"/>
    </source>
</evidence>
<organism evidence="5 6">
    <name type="scientific">Actinomyces naeslundii</name>
    <dbReference type="NCBI Taxonomy" id="1655"/>
    <lineage>
        <taxon>Bacteria</taxon>
        <taxon>Bacillati</taxon>
        <taxon>Actinomycetota</taxon>
        <taxon>Actinomycetes</taxon>
        <taxon>Actinomycetales</taxon>
        <taxon>Actinomycetaceae</taxon>
        <taxon>Actinomyces</taxon>
    </lineage>
</organism>
<reference evidence="5 6" key="1">
    <citation type="submission" date="2016-12" db="EMBL/GenBank/DDBJ databases">
        <title>Genomic comparison of strains in the 'Actinomyces naeslundii' group.</title>
        <authorList>
            <person name="Mughal S.R."/>
            <person name="Do T."/>
            <person name="Gilbert S.C."/>
            <person name="Witherden E.A."/>
            <person name="Didelot X."/>
            <person name="Beighton D."/>
        </authorList>
    </citation>
    <scope>NUCLEOTIDE SEQUENCE [LARGE SCALE GENOMIC DNA]</scope>
    <source>
        <strain evidence="5 6">NCTC 10301</strain>
    </source>
</reference>
<dbReference type="GeneID" id="64257149"/>
<comment type="catalytic activity">
    <reaction evidence="1">
        <text>Hydrolysis of alpha-(2-&gt;3)-, alpha-(2-&gt;6)-, alpha-(2-&gt;8)- glycosidic linkages of terminal sialic acid residues in oligosaccharides, glycoproteins, glycolipids, colominic acid and synthetic substrates.</text>
        <dbReference type="EC" id="3.2.1.18"/>
    </reaction>
</comment>
<dbReference type="EC" id="3.2.1.18" evidence="3"/>
<evidence type="ECO:0000256" key="3">
    <source>
        <dbReference type="ARBA" id="ARBA00012733"/>
    </source>
</evidence>
<dbReference type="InterPro" id="IPR026856">
    <property type="entry name" value="Sialidase_fam"/>
</dbReference>
<comment type="caution">
    <text evidence="5">The sequence shown here is derived from an EMBL/GenBank/DDBJ whole genome shotgun (WGS) entry which is preliminary data.</text>
</comment>
<dbReference type="Gene3D" id="2.40.220.10">
    <property type="entry name" value="Intramolecular Trans-sialidase, Domain 3"/>
    <property type="match status" value="1"/>
</dbReference>
<dbReference type="InterPro" id="IPR023364">
    <property type="entry name" value="Trans_sialidase_dom3"/>
</dbReference>